<dbReference type="Pfam" id="PF03066">
    <property type="entry name" value="Nucleoplasmin"/>
    <property type="match status" value="1"/>
</dbReference>
<evidence type="ECO:0000313" key="5">
    <source>
        <dbReference type="Ensembl" id="ENSHHUP00000014091.1"/>
    </source>
</evidence>
<dbReference type="STRING" id="62062.ENSHHUP00000014091"/>
<dbReference type="GO" id="GO:0005654">
    <property type="term" value="C:nucleoplasm"/>
    <property type="evidence" value="ECO:0007669"/>
    <property type="project" value="TreeGrafter"/>
</dbReference>
<evidence type="ECO:0000256" key="3">
    <source>
        <dbReference type="ARBA" id="ARBA00023242"/>
    </source>
</evidence>
<dbReference type="GO" id="GO:0003682">
    <property type="term" value="F:chromatin binding"/>
    <property type="evidence" value="ECO:0007669"/>
    <property type="project" value="TreeGrafter"/>
</dbReference>
<evidence type="ECO:0000313" key="6">
    <source>
        <dbReference type="Proteomes" id="UP000314982"/>
    </source>
</evidence>
<evidence type="ECO:0000256" key="2">
    <source>
        <dbReference type="ARBA" id="ARBA00010744"/>
    </source>
</evidence>
<reference evidence="5" key="3">
    <citation type="submission" date="2025-09" db="UniProtKB">
        <authorList>
            <consortium name="Ensembl"/>
        </authorList>
    </citation>
    <scope>IDENTIFICATION</scope>
</reference>
<dbReference type="AlphaFoldDB" id="A0A4W5KPY9"/>
<dbReference type="GO" id="GO:0006338">
    <property type="term" value="P:chromatin remodeling"/>
    <property type="evidence" value="ECO:0007669"/>
    <property type="project" value="TreeGrafter"/>
</dbReference>
<comment type="subcellular location">
    <subcellularLocation>
        <location evidence="1">Nucleus</location>
    </subcellularLocation>
</comment>
<dbReference type="PANTHER" id="PTHR22747">
    <property type="entry name" value="NUCLEOPLASMIN"/>
    <property type="match status" value="1"/>
</dbReference>
<evidence type="ECO:0000256" key="1">
    <source>
        <dbReference type="ARBA" id="ARBA00004123"/>
    </source>
</evidence>
<accession>A0A4W5KPY9</accession>
<protein>
    <recommendedName>
        <fullName evidence="4">Nucleoplasmin core domain-containing protein</fullName>
    </recommendedName>
</protein>
<dbReference type="GO" id="GO:0042393">
    <property type="term" value="F:histone binding"/>
    <property type="evidence" value="ECO:0007669"/>
    <property type="project" value="TreeGrafter"/>
</dbReference>
<feature type="domain" description="Nucleoplasmin core" evidence="4">
    <location>
        <begin position="16"/>
        <end position="79"/>
    </location>
</feature>
<dbReference type="Gene3D" id="2.60.120.340">
    <property type="entry name" value="Nucleoplasmin core domain"/>
    <property type="match status" value="1"/>
</dbReference>
<sequence length="107" mass="11607">MDLSLSSSVSDTVCVLWGCELSDTQRKAAFEIAEDLLEHQFFIRTMCLSAGASKETHVVEVQDRVVEYSKIVPIANLWSVSVGLSSCRLSSSTFALGSSPSSILESM</sequence>
<dbReference type="InterPro" id="IPR024057">
    <property type="entry name" value="Nucleoplasmin_core_dom"/>
</dbReference>
<name>A0A4W5KPY9_9TELE</name>
<dbReference type="Proteomes" id="UP000314982">
    <property type="component" value="Unassembled WGS sequence"/>
</dbReference>
<keyword evidence="6" id="KW-1185">Reference proteome</keyword>
<organism evidence="5 6">
    <name type="scientific">Hucho hucho</name>
    <name type="common">huchen</name>
    <dbReference type="NCBI Taxonomy" id="62062"/>
    <lineage>
        <taxon>Eukaryota</taxon>
        <taxon>Metazoa</taxon>
        <taxon>Chordata</taxon>
        <taxon>Craniata</taxon>
        <taxon>Vertebrata</taxon>
        <taxon>Euteleostomi</taxon>
        <taxon>Actinopterygii</taxon>
        <taxon>Neopterygii</taxon>
        <taxon>Teleostei</taxon>
        <taxon>Protacanthopterygii</taxon>
        <taxon>Salmoniformes</taxon>
        <taxon>Salmonidae</taxon>
        <taxon>Salmoninae</taxon>
        <taxon>Hucho</taxon>
    </lineage>
</organism>
<dbReference type="Ensembl" id="ENSHHUT00000014561.1">
    <property type="protein sequence ID" value="ENSHHUP00000014091.1"/>
    <property type="gene ID" value="ENSHHUG00000008717.1"/>
</dbReference>
<evidence type="ECO:0000259" key="4">
    <source>
        <dbReference type="Pfam" id="PF03066"/>
    </source>
</evidence>
<reference evidence="6" key="1">
    <citation type="submission" date="2018-06" db="EMBL/GenBank/DDBJ databases">
        <title>Genome assembly of Danube salmon.</title>
        <authorList>
            <person name="Macqueen D.J."/>
            <person name="Gundappa M.K."/>
        </authorList>
    </citation>
    <scope>NUCLEOTIDE SEQUENCE [LARGE SCALE GENOMIC DNA]</scope>
</reference>
<dbReference type="GO" id="GO:0005730">
    <property type="term" value="C:nucleolus"/>
    <property type="evidence" value="ECO:0007669"/>
    <property type="project" value="TreeGrafter"/>
</dbReference>
<dbReference type="PANTHER" id="PTHR22747:SF39">
    <property type="entry name" value="NUCLEOPLASMIN CORE DOMAIN-CONTAINING PROTEIN"/>
    <property type="match status" value="1"/>
</dbReference>
<keyword evidence="3" id="KW-0539">Nucleus</keyword>
<dbReference type="SUPFAM" id="SSF69203">
    <property type="entry name" value="Nucleoplasmin-like core domain"/>
    <property type="match status" value="1"/>
</dbReference>
<reference evidence="5" key="2">
    <citation type="submission" date="2025-08" db="UniProtKB">
        <authorList>
            <consortium name="Ensembl"/>
        </authorList>
    </citation>
    <scope>IDENTIFICATION</scope>
</reference>
<comment type="similarity">
    <text evidence="2">Belongs to the nucleoplasmin family.</text>
</comment>
<dbReference type="GO" id="GO:0005737">
    <property type="term" value="C:cytoplasm"/>
    <property type="evidence" value="ECO:0007669"/>
    <property type="project" value="TreeGrafter"/>
</dbReference>
<proteinExistence type="inferred from homology"/>
<dbReference type="GeneTree" id="ENSGT00970000196970"/>
<dbReference type="InterPro" id="IPR004301">
    <property type="entry name" value="Nucleoplasmin"/>
</dbReference>
<dbReference type="InterPro" id="IPR036824">
    <property type="entry name" value="Nucleoplasmin_core_dom_sf"/>
</dbReference>
<dbReference type="GO" id="GO:0003723">
    <property type="term" value="F:RNA binding"/>
    <property type="evidence" value="ECO:0007669"/>
    <property type="project" value="TreeGrafter"/>
</dbReference>